<comment type="caution">
    <text evidence="7">The sequence shown here is derived from an EMBL/GenBank/DDBJ whole genome shotgun (WGS) entry which is preliminary data.</text>
</comment>
<feature type="transmembrane region" description="Helical" evidence="6">
    <location>
        <begin position="202"/>
        <end position="222"/>
    </location>
</feature>
<dbReference type="InterPro" id="IPR012506">
    <property type="entry name" value="TMEM86B-like"/>
</dbReference>
<organism evidence="7 8">
    <name type="scientific">Oryzicola mucosus</name>
    <dbReference type="NCBI Taxonomy" id="2767425"/>
    <lineage>
        <taxon>Bacteria</taxon>
        <taxon>Pseudomonadati</taxon>
        <taxon>Pseudomonadota</taxon>
        <taxon>Alphaproteobacteria</taxon>
        <taxon>Hyphomicrobiales</taxon>
        <taxon>Phyllobacteriaceae</taxon>
        <taxon>Oryzicola</taxon>
    </lineage>
</organism>
<dbReference type="PANTHER" id="PTHR31885">
    <property type="entry name" value="GH04784P"/>
    <property type="match status" value="1"/>
</dbReference>
<keyword evidence="5 6" id="KW-0472">Membrane</keyword>
<evidence type="ECO:0000256" key="2">
    <source>
        <dbReference type="ARBA" id="ARBA00007375"/>
    </source>
</evidence>
<feature type="transmembrane region" description="Helical" evidence="6">
    <location>
        <begin position="83"/>
        <end position="103"/>
    </location>
</feature>
<sequence length="223" mass="23410">MMPFPGGIESHSNGTLALSVVAALYYLYLLDRPASWRRTAVKTAAVGLLAVLVFLEHGPWLLTLALIACAAGDALLSRDGPRAFLGGLGAFLIGHLLYAGLFFTAGSPNLLMSEPWRLLVAGIAAVFAGFMVLKLRPALDASMRLPVTAYIAAILAMAVSALTVGGIWIAAGAVLFMASDAILATERFLLSPMSSAARIMQPAVWILYYLAQTAIVLGAVYAG</sequence>
<gene>
    <name evidence="7" type="ORF">ICI42_21750</name>
</gene>
<keyword evidence="3 6" id="KW-0812">Transmembrane</keyword>
<dbReference type="Pfam" id="PF07947">
    <property type="entry name" value="YhhN"/>
    <property type="match status" value="1"/>
</dbReference>
<dbReference type="PANTHER" id="PTHR31885:SF6">
    <property type="entry name" value="GH04784P"/>
    <property type="match status" value="1"/>
</dbReference>
<proteinExistence type="inferred from homology"/>
<keyword evidence="8" id="KW-1185">Reference proteome</keyword>
<dbReference type="GO" id="GO:0016787">
    <property type="term" value="F:hydrolase activity"/>
    <property type="evidence" value="ECO:0007669"/>
    <property type="project" value="TreeGrafter"/>
</dbReference>
<evidence type="ECO:0000256" key="5">
    <source>
        <dbReference type="ARBA" id="ARBA00023136"/>
    </source>
</evidence>
<evidence type="ECO:0000256" key="3">
    <source>
        <dbReference type="ARBA" id="ARBA00022692"/>
    </source>
</evidence>
<evidence type="ECO:0000313" key="8">
    <source>
        <dbReference type="Proteomes" id="UP000643405"/>
    </source>
</evidence>
<dbReference type="AlphaFoldDB" id="A0A8J6U3S5"/>
<name>A0A8J6U3S5_9HYPH</name>
<evidence type="ECO:0000313" key="7">
    <source>
        <dbReference type="EMBL" id="MBD0417268.1"/>
    </source>
</evidence>
<comment type="subcellular location">
    <subcellularLocation>
        <location evidence="1">Membrane</location>
        <topology evidence="1">Multi-pass membrane protein</topology>
    </subcellularLocation>
</comment>
<accession>A0A8J6U3S5</accession>
<feature type="transmembrane region" description="Helical" evidence="6">
    <location>
        <begin position="115"/>
        <end position="133"/>
    </location>
</feature>
<reference evidence="7" key="1">
    <citation type="submission" date="2020-09" db="EMBL/GenBank/DDBJ databases">
        <title>Genome seq and assembly of Tianweitania sp.</title>
        <authorList>
            <person name="Chhetri G."/>
        </authorList>
    </citation>
    <scope>NUCLEOTIDE SEQUENCE</scope>
    <source>
        <strain evidence="7">Rool2</strain>
    </source>
</reference>
<dbReference type="RefSeq" id="WP_188166707.1">
    <property type="nucleotide sequence ID" value="NZ_JACVVX010000011.1"/>
</dbReference>
<protein>
    <submittedName>
        <fullName evidence="7">Lysoplasmalogenase</fullName>
    </submittedName>
</protein>
<keyword evidence="4 6" id="KW-1133">Transmembrane helix</keyword>
<comment type="similarity">
    <text evidence="2">Belongs to the TMEM86 family.</text>
</comment>
<dbReference type="Proteomes" id="UP000643405">
    <property type="component" value="Unassembled WGS sequence"/>
</dbReference>
<feature type="transmembrane region" description="Helical" evidence="6">
    <location>
        <begin position="12"/>
        <end position="29"/>
    </location>
</feature>
<evidence type="ECO:0000256" key="1">
    <source>
        <dbReference type="ARBA" id="ARBA00004141"/>
    </source>
</evidence>
<evidence type="ECO:0000256" key="4">
    <source>
        <dbReference type="ARBA" id="ARBA00022989"/>
    </source>
</evidence>
<feature type="transmembrane region" description="Helical" evidence="6">
    <location>
        <begin position="145"/>
        <end position="162"/>
    </location>
</feature>
<evidence type="ECO:0000256" key="6">
    <source>
        <dbReference type="SAM" id="Phobius"/>
    </source>
</evidence>
<dbReference type="EMBL" id="JACVVX010000011">
    <property type="protein sequence ID" value="MBD0417268.1"/>
    <property type="molecule type" value="Genomic_DNA"/>
</dbReference>
<dbReference type="GO" id="GO:0016020">
    <property type="term" value="C:membrane"/>
    <property type="evidence" value="ECO:0007669"/>
    <property type="project" value="UniProtKB-SubCell"/>
</dbReference>